<comment type="caution">
    <text evidence="2">The sequence shown here is derived from an EMBL/GenBank/DDBJ whole genome shotgun (WGS) entry which is preliminary data.</text>
</comment>
<dbReference type="RefSeq" id="WP_121795223.1">
    <property type="nucleotide sequence ID" value="NZ_RDBF01000012.1"/>
</dbReference>
<evidence type="ECO:0000313" key="2">
    <source>
        <dbReference type="EMBL" id="RLV54947.1"/>
    </source>
</evidence>
<name>A0A3L8PI13_9ACTN</name>
<feature type="compositionally biased region" description="Basic and acidic residues" evidence="1">
    <location>
        <begin position="62"/>
        <end position="83"/>
    </location>
</feature>
<keyword evidence="3" id="KW-1185">Reference proteome</keyword>
<feature type="region of interest" description="Disordered" evidence="1">
    <location>
        <begin position="62"/>
        <end position="98"/>
    </location>
</feature>
<sequence>MTGSGHQRDERAAVGLEHTRVIERRLAELEAELTRLRAQWNGTATEAYQAAQEQWREAVRDLHELLSPRRDEEPAPPPRERPDPPSSESPRRSSPRWA</sequence>
<dbReference type="InterPro" id="IPR036689">
    <property type="entry name" value="ESAT-6-like_sf"/>
</dbReference>
<evidence type="ECO:0000313" key="3">
    <source>
        <dbReference type="Proteomes" id="UP000282515"/>
    </source>
</evidence>
<dbReference type="SUPFAM" id="SSF140453">
    <property type="entry name" value="EsxAB dimer-like"/>
    <property type="match status" value="1"/>
</dbReference>
<organism evidence="2 3">
    <name type="scientific">Aeromicrobium phragmitis</name>
    <dbReference type="NCBI Taxonomy" id="2478914"/>
    <lineage>
        <taxon>Bacteria</taxon>
        <taxon>Bacillati</taxon>
        <taxon>Actinomycetota</taxon>
        <taxon>Actinomycetes</taxon>
        <taxon>Propionibacteriales</taxon>
        <taxon>Nocardioidaceae</taxon>
        <taxon>Aeromicrobium</taxon>
    </lineage>
</organism>
<dbReference type="InterPro" id="IPR010310">
    <property type="entry name" value="T7SS_ESAT-6-like"/>
</dbReference>
<accession>A0A3L8PI13</accession>
<dbReference type="Gene3D" id="1.10.287.1060">
    <property type="entry name" value="ESAT-6-like"/>
    <property type="match status" value="1"/>
</dbReference>
<dbReference type="EMBL" id="RDBF01000012">
    <property type="protein sequence ID" value="RLV54947.1"/>
    <property type="molecule type" value="Genomic_DNA"/>
</dbReference>
<evidence type="ECO:0000256" key="1">
    <source>
        <dbReference type="SAM" id="MobiDB-lite"/>
    </source>
</evidence>
<dbReference type="AlphaFoldDB" id="A0A3L8PI13"/>
<dbReference type="Pfam" id="PF06013">
    <property type="entry name" value="WXG100"/>
    <property type="match status" value="1"/>
</dbReference>
<gene>
    <name evidence="2" type="ORF">D9V41_14105</name>
</gene>
<proteinExistence type="predicted"/>
<protein>
    <recommendedName>
        <fullName evidence="4">WXG100 family type VII secretion target</fullName>
    </recommendedName>
</protein>
<dbReference type="Proteomes" id="UP000282515">
    <property type="component" value="Unassembled WGS sequence"/>
</dbReference>
<evidence type="ECO:0008006" key="4">
    <source>
        <dbReference type="Google" id="ProtNLM"/>
    </source>
</evidence>
<reference evidence="2 3" key="1">
    <citation type="submission" date="2018-10" db="EMBL/GenBank/DDBJ databases">
        <title>Aeromicrobium sp. 9W16Y-2 whole genome shotgun sequence.</title>
        <authorList>
            <person name="Li F."/>
        </authorList>
    </citation>
    <scope>NUCLEOTIDE SEQUENCE [LARGE SCALE GENOMIC DNA]</scope>
    <source>
        <strain evidence="2 3">9W16Y-2</strain>
    </source>
</reference>